<sequence>MKKLLFSCLLALGVSANAQFSENFDAATTAPAGWSVINGGGASTFIFAAGAPGSTLSAPNSAQINFDAVAHDDFLVTPAITVTAGVNDRITYFVKNQDPAYVESYDVKISTVMPTTGADFTTFIKVNGPAPNAWTQVVLDLTPYVGQTIYVGFHATGTDMFRLLFDNVVNDTAPTVAPDCATLAAPANNAIEVDNTNTTLTWTAPTTGGAVSYYELYMDTTAGATTKIGNFVNPTATFSTATNNSLLANTKYYWRVVPVNSAGSATGCTTIYNFTTKAFVAAGCTTSPNGLYGALVPSTCNGTTAVTRTIAYAGEYSTVSVVAGNTYKFETLLKTGYYITLATNVAAPVVLAHGVGPLNYTATTTGLIRFYSHTDASCTGLTNSTTSHTRSVICLGVLAVSEKDKTAVSVYPNPFHDVLKISDVKGVKSVTISDVSGRQVKSMEPSTELNLSDLKTGLYLVNLKMEDGTVRSIKAIKK</sequence>
<dbReference type="InterPro" id="IPR011628">
    <property type="entry name" value="Cleaved_adhesin"/>
</dbReference>
<dbReference type="InterPro" id="IPR026444">
    <property type="entry name" value="Secre_tail"/>
</dbReference>
<dbReference type="Pfam" id="PF07675">
    <property type="entry name" value="Cleaved_Adhesin"/>
    <property type="match status" value="1"/>
</dbReference>
<evidence type="ECO:0000256" key="1">
    <source>
        <dbReference type="ARBA" id="ARBA00022729"/>
    </source>
</evidence>
<evidence type="ECO:0000313" key="5">
    <source>
        <dbReference type="Proteomes" id="UP000185839"/>
    </source>
</evidence>
<organism evidence="4 5">
    <name type="scientific">Kaistella chaponensis</name>
    <dbReference type="NCBI Taxonomy" id="713588"/>
    <lineage>
        <taxon>Bacteria</taxon>
        <taxon>Pseudomonadati</taxon>
        <taxon>Bacteroidota</taxon>
        <taxon>Flavobacteriia</taxon>
        <taxon>Flavobacteriales</taxon>
        <taxon>Weeksellaceae</taxon>
        <taxon>Chryseobacterium group</taxon>
        <taxon>Kaistella</taxon>
    </lineage>
</organism>
<dbReference type="STRING" id="713588.SAMN05421789_11541"/>
<name>A0A1N7NK85_9FLAO</name>
<gene>
    <name evidence="4" type="ORF">SAMN05421789_11541</name>
</gene>
<evidence type="ECO:0000256" key="2">
    <source>
        <dbReference type="SAM" id="SignalP"/>
    </source>
</evidence>
<dbReference type="Gene3D" id="2.60.40.10">
    <property type="entry name" value="Immunoglobulins"/>
    <property type="match status" value="1"/>
</dbReference>
<dbReference type="AlphaFoldDB" id="A0A1N7NK85"/>
<dbReference type="NCBIfam" id="TIGR04183">
    <property type="entry name" value="Por_Secre_tail"/>
    <property type="match status" value="1"/>
</dbReference>
<feature type="chain" id="PRO_5012275377" evidence="2">
    <location>
        <begin position="19"/>
        <end position="478"/>
    </location>
</feature>
<dbReference type="EMBL" id="FTOI01000015">
    <property type="protein sequence ID" value="SIS98697.1"/>
    <property type="molecule type" value="Genomic_DNA"/>
</dbReference>
<dbReference type="Gene3D" id="2.60.120.200">
    <property type="match status" value="1"/>
</dbReference>
<dbReference type="OrthoDB" id="951108at2"/>
<accession>A0A1N7NK85</accession>
<feature type="domain" description="Fibronectin type-III" evidence="3">
    <location>
        <begin position="185"/>
        <end position="279"/>
    </location>
</feature>
<dbReference type="NCBIfam" id="NF038128">
    <property type="entry name" value="choice_anch_J"/>
    <property type="match status" value="1"/>
</dbReference>
<dbReference type="Proteomes" id="UP000185839">
    <property type="component" value="Unassembled WGS sequence"/>
</dbReference>
<feature type="signal peptide" evidence="2">
    <location>
        <begin position="1"/>
        <end position="18"/>
    </location>
</feature>
<evidence type="ECO:0000313" key="4">
    <source>
        <dbReference type="EMBL" id="SIS98697.1"/>
    </source>
</evidence>
<dbReference type="RefSeq" id="WP_076388203.1">
    <property type="nucleotide sequence ID" value="NZ_FTOI01000015.1"/>
</dbReference>
<keyword evidence="1 2" id="KW-0732">Signal</keyword>
<proteinExistence type="predicted"/>
<dbReference type="Pfam" id="PF18962">
    <property type="entry name" value="Por_Secre_tail"/>
    <property type="match status" value="1"/>
</dbReference>
<dbReference type="Pfam" id="PF00041">
    <property type="entry name" value="fn3"/>
    <property type="match status" value="1"/>
</dbReference>
<reference evidence="5" key="1">
    <citation type="submission" date="2017-01" db="EMBL/GenBank/DDBJ databases">
        <authorList>
            <person name="Varghese N."/>
            <person name="Submissions S."/>
        </authorList>
    </citation>
    <scope>NUCLEOTIDE SEQUENCE [LARGE SCALE GENOMIC DNA]</scope>
    <source>
        <strain evidence="5">DSM 23145</strain>
    </source>
</reference>
<evidence type="ECO:0000259" key="3">
    <source>
        <dbReference type="PROSITE" id="PS50853"/>
    </source>
</evidence>
<dbReference type="InterPro" id="IPR003961">
    <property type="entry name" value="FN3_dom"/>
</dbReference>
<dbReference type="InterPro" id="IPR036116">
    <property type="entry name" value="FN3_sf"/>
</dbReference>
<dbReference type="InterPro" id="IPR013783">
    <property type="entry name" value="Ig-like_fold"/>
</dbReference>
<dbReference type="SUPFAM" id="SSF49265">
    <property type="entry name" value="Fibronectin type III"/>
    <property type="match status" value="1"/>
</dbReference>
<protein>
    <submittedName>
        <fullName evidence="4">Por secretion system C-terminal sorting domain-containing protein</fullName>
    </submittedName>
</protein>
<dbReference type="PROSITE" id="PS50853">
    <property type="entry name" value="FN3"/>
    <property type="match status" value="1"/>
</dbReference>
<keyword evidence="5" id="KW-1185">Reference proteome</keyword>